<organism evidence="2 3">
    <name type="scientific">Sphingobacterium kitahiroshimense</name>
    <dbReference type="NCBI Taxonomy" id="470446"/>
    <lineage>
        <taxon>Bacteria</taxon>
        <taxon>Pseudomonadati</taxon>
        <taxon>Bacteroidota</taxon>
        <taxon>Sphingobacteriia</taxon>
        <taxon>Sphingobacteriales</taxon>
        <taxon>Sphingobacteriaceae</taxon>
        <taxon>Sphingobacterium</taxon>
    </lineage>
</organism>
<feature type="transmembrane region" description="Helical" evidence="1">
    <location>
        <begin position="133"/>
        <end position="150"/>
    </location>
</feature>
<reference evidence="2 3" key="1">
    <citation type="submission" date="2024-04" db="EMBL/GenBank/DDBJ databases">
        <title>WGS of bacteria from Torrens River.</title>
        <authorList>
            <person name="Wyrsch E.R."/>
            <person name="Drigo B."/>
        </authorList>
    </citation>
    <scope>NUCLEOTIDE SEQUENCE [LARGE SCALE GENOMIC DNA]</scope>
    <source>
        <strain evidence="2 3">TWI391</strain>
    </source>
</reference>
<evidence type="ECO:0000256" key="1">
    <source>
        <dbReference type="SAM" id="Phobius"/>
    </source>
</evidence>
<keyword evidence="1" id="KW-0812">Transmembrane</keyword>
<protein>
    <submittedName>
        <fullName evidence="2">Uncharacterized protein</fullName>
    </submittedName>
</protein>
<evidence type="ECO:0000313" key="2">
    <source>
        <dbReference type="EMBL" id="MEN5380637.1"/>
    </source>
</evidence>
<proteinExistence type="predicted"/>
<feature type="transmembrane region" description="Helical" evidence="1">
    <location>
        <begin position="45"/>
        <end position="65"/>
    </location>
</feature>
<dbReference type="Proteomes" id="UP001409291">
    <property type="component" value="Unassembled WGS sequence"/>
</dbReference>
<keyword evidence="3" id="KW-1185">Reference proteome</keyword>
<keyword evidence="1" id="KW-1133">Transmembrane helix</keyword>
<sequence>MNKNVPHKIDYDTTSLISTIQFWLVIVGSVSSFVTIFDIDEFIKSIIEISICIVSIIYFISEILYNNFFIKAEQHRIDDLIDNSLNSKIADENSENYYTNDNVKQSVVKLGVNGFENTFFTKNIVNEMIKKQFPVFFIILISYLISIFFVDKKVLVIVFQLILPLYIIKDSIQLFLFKTRVERIYDCYKKVFSSTRKTEREPIIINNIISYEKLISSYNIQLDSKIFNKMNPKLTNDWNNLKTKFGI</sequence>
<gene>
    <name evidence="2" type="ORF">ABE541_25475</name>
</gene>
<feature type="transmembrane region" description="Helical" evidence="1">
    <location>
        <begin position="20"/>
        <end position="39"/>
    </location>
</feature>
<comment type="caution">
    <text evidence="2">The sequence shown here is derived from an EMBL/GenBank/DDBJ whole genome shotgun (WGS) entry which is preliminary data.</text>
</comment>
<dbReference type="EMBL" id="JBDJNQ010000022">
    <property type="protein sequence ID" value="MEN5380637.1"/>
    <property type="molecule type" value="Genomic_DNA"/>
</dbReference>
<dbReference type="RefSeq" id="WP_346583536.1">
    <property type="nucleotide sequence ID" value="NZ_JBDJNQ010000022.1"/>
</dbReference>
<evidence type="ECO:0000313" key="3">
    <source>
        <dbReference type="Proteomes" id="UP001409291"/>
    </source>
</evidence>
<keyword evidence="1" id="KW-0472">Membrane</keyword>
<feature type="transmembrane region" description="Helical" evidence="1">
    <location>
        <begin position="156"/>
        <end position="177"/>
    </location>
</feature>
<accession>A0ABV0C1J9</accession>
<name>A0ABV0C1J9_9SPHI</name>